<reference evidence="1" key="2">
    <citation type="submission" date="2020-05" db="UniProtKB">
        <authorList>
            <consortium name="EnsemblMetazoa"/>
        </authorList>
    </citation>
    <scope>IDENTIFICATION</scope>
    <source>
        <strain evidence="1">IAEA</strain>
    </source>
</reference>
<keyword evidence="2" id="KW-1185">Reference proteome</keyword>
<protein>
    <submittedName>
        <fullName evidence="1">Uncharacterized protein</fullName>
    </submittedName>
</protein>
<dbReference type="VEuPathDB" id="VectorBase:GPPI034714"/>
<dbReference type="EnsemblMetazoa" id="GPPI034714-RA">
    <property type="protein sequence ID" value="GPPI034714-PA"/>
    <property type="gene ID" value="GPPI034714"/>
</dbReference>
<evidence type="ECO:0000313" key="2">
    <source>
        <dbReference type="Proteomes" id="UP000092460"/>
    </source>
</evidence>
<accession>A0A1B0BME4</accession>
<dbReference type="Proteomes" id="UP000092460">
    <property type="component" value="Unassembled WGS sequence"/>
</dbReference>
<name>A0A1B0BME4_9MUSC</name>
<dbReference type="AlphaFoldDB" id="A0A1B0BME4"/>
<organism evidence="1 2">
    <name type="scientific">Glossina palpalis gambiensis</name>
    <dbReference type="NCBI Taxonomy" id="67801"/>
    <lineage>
        <taxon>Eukaryota</taxon>
        <taxon>Metazoa</taxon>
        <taxon>Ecdysozoa</taxon>
        <taxon>Arthropoda</taxon>
        <taxon>Hexapoda</taxon>
        <taxon>Insecta</taxon>
        <taxon>Pterygota</taxon>
        <taxon>Neoptera</taxon>
        <taxon>Endopterygota</taxon>
        <taxon>Diptera</taxon>
        <taxon>Brachycera</taxon>
        <taxon>Muscomorpha</taxon>
        <taxon>Hippoboscoidea</taxon>
        <taxon>Glossinidae</taxon>
        <taxon>Glossina</taxon>
    </lineage>
</organism>
<sequence length="107" mass="12242">MKQPNIIISKLSSVVEMPYSEQHHKSQGISFPYGIWDCAFLWPYKGYEAVLPFVTFRNTNERSKKLTLIMPANFPMFTTTVMCISTCLVSSLEIVGDKRNSIICCIR</sequence>
<dbReference type="EMBL" id="JXJN01016870">
    <property type="status" value="NOT_ANNOTATED_CDS"/>
    <property type="molecule type" value="Genomic_DNA"/>
</dbReference>
<reference evidence="2" key="1">
    <citation type="submission" date="2015-01" db="EMBL/GenBank/DDBJ databases">
        <authorList>
            <person name="Aksoy S."/>
            <person name="Warren W."/>
            <person name="Wilson R.K."/>
        </authorList>
    </citation>
    <scope>NUCLEOTIDE SEQUENCE [LARGE SCALE GENOMIC DNA]</scope>
    <source>
        <strain evidence="2">IAEA</strain>
    </source>
</reference>
<proteinExistence type="predicted"/>
<evidence type="ECO:0000313" key="1">
    <source>
        <dbReference type="EnsemblMetazoa" id="GPPI034714-PA"/>
    </source>
</evidence>